<gene>
    <name evidence="2" type="ORF">JFL75_04530</name>
</gene>
<proteinExistence type="predicted"/>
<reference evidence="2" key="1">
    <citation type="submission" date="2021-01" db="EMBL/GenBank/DDBJ databases">
        <title>Description of Breznakiella homolactica.</title>
        <authorList>
            <person name="Song Y."/>
            <person name="Brune A."/>
        </authorList>
    </citation>
    <scope>NUCLEOTIDE SEQUENCE</scope>
    <source>
        <strain evidence="2">RmG30</strain>
    </source>
</reference>
<evidence type="ECO:0000313" key="3">
    <source>
        <dbReference type="Proteomes" id="UP000595917"/>
    </source>
</evidence>
<dbReference type="KEGG" id="bhc:JFL75_04530"/>
<dbReference type="RefSeq" id="WP_215627497.1">
    <property type="nucleotide sequence ID" value="NZ_CP067089.2"/>
</dbReference>
<evidence type="ECO:0000256" key="1">
    <source>
        <dbReference type="SAM" id="Phobius"/>
    </source>
</evidence>
<organism evidence="2 3">
    <name type="scientific">Breznakiella homolactica</name>
    <dbReference type="NCBI Taxonomy" id="2798577"/>
    <lineage>
        <taxon>Bacteria</taxon>
        <taxon>Pseudomonadati</taxon>
        <taxon>Spirochaetota</taxon>
        <taxon>Spirochaetia</taxon>
        <taxon>Spirochaetales</taxon>
        <taxon>Breznakiellaceae</taxon>
        <taxon>Breznakiella</taxon>
    </lineage>
</organism>
<keyword evidence="1" id="KW-0812">Transmembrane</keyword>
<feature type="transmembrane region" description="Helical" evidence="1">
    <location>
        <begin position="20"/>
        <end position="41"/>
    </location>
</feature>
<accession>A0A7T7XPQ3</accession>
<keyword evidence="3" id="KW-1185">Reference proteome</keyword>
<keyword evidence="1" id="KW-0472">Membrane</keyword>
<keyword evidence="1" id="KW-1133">Transmembrane helix</keyword>
<dbReference type="Proteomes" id="UP000595917">
    <property type="component" value="Chromosome"/>
</dbReference>
<dbReference type="EMBL" id="CP067089">
    <property type="protein sequence ID" value="QQO10193.1"/>
    <property type="molecule type" value="Genomic_DNA"/>
</dbReference>
<evidence type="ECO:0000313" key="2">
    <source>
        <dbReference type="EMBL" id="QQO10193.1"/>
    </source>
</evidence>
<protein>
    <submittedName>
        <fullName evidence="2">Uncharacterized protein</fullName>
    </submittedName>
</protein>
<sequence length="512" mass="59442">MEKEKTYDFIAYKRWSISALIIICSLLFLCAITIIVVDPFFQYHGSIKHIYYGLDNQSYQNPGIVKNFTYDSLITGTSMTENFKISWFEKLENLNTIKVPYSGGHSKNFAVILNMAFKSNADIRQIYLGLDGQYIFFLGPDTTANPLPYYLYDENPFNDVSYILNKTVLIEKAFRNIFCSLKNLPSTTFDDYSSWQEYYTLDFDMHKVIDIYNFNVSAAEKNNDINYYLINAEMNLDQNFLPIIKTQENTKFVLFDPPYSLLYWYRLLHHGYLNDYMEAKEYVARTLLQYENVEYYLFNEERIITNLYNYKDDTHYSQDVNHFMAECFSSKQYLLTTENYLKEFANLKEILVNFDYSLFDGTLNLFNTFHLADYLNLLDNDQYVIYIASRLNEPVILSEDLKNAFSSLGLTPDFSTGYIAAASDGKVILETADINDIEEIIFSASGNMHLISSVANNTSYVEISMEDILPSRISYTNNSPGINIVVFDTELERVIDTAVFDPSNGFIRTNLN</sequence>
<dbReference type="AlphaFoldDB" id="A0A7T7XPQ3"/>
<name>A0A7T7XPQ3_9SPIR</name>